<dbReference type="Proteomes" id="UP000663864">
    <property type="component" value="Unassembled WGS sequence"/>
</dbReference>
<dbReference type="EMBL" id="CAJOAX010003500">
    <property type="protein sequence ID" value="CAF3857680.1"/>
    <property type="molecule type" value="Genomic_DNA"/>
</dbReference>
<dbReference type="EMBL" id="CAJNOU010004050">
    <property type="protein sequence ID" value="CAF1424214.1"/>
    <property type="molecule type" value="Genomic_DNA"/>
</dbReference>
<name>A0A815GJ64_9BILA</name>
<dbReference type="Proteomes" id="UP000663882">
    <property type="component" value="Unassembled WGS sequence"/>
</dbReference>
<dbReference type="Proteomes" id="UP000663823">
    <property type="component" value="Unassembled WGS sequence"/>
</dbReference>
<dbReference type="EMBL" id="CAJNOO010003481">
    <property type="protein sequence ID" value="CAF1339236.1"/>
    <property type="molecule type" value="Genomic_DNA"/>
</dbReference>
<keyword evidence="9" id="KW-1185">Reference proteome</keyword>
<evidence type="ECO:0000313" key="3">
    <source>
        <dbReference type="EMBL" id="CAF1366397.1"/>
    </source>
</evidence>
<evidence type="ECO:0000313" key="2">
    <source>
        <dbReference type="EMBL" id="CAF1339236.1"/>
    </source>
</evidence>
<dbReference type="Proteomes" id="UP000663854">
    <property type="component" value="Unassembled WGS sequence"/>
</dbReference>
<dbReference type="Proteomes" id="UP000663836">
    <property type="component" value="Unassembled WGS sequence"/>
</dbReference>
<dbReference type="Proteomes" id="UP000663874">
    <property type="component" value="Unassembled WGS sequence"/>
</dbReference>
<dbReference type="EMBL" id="CAJNOL010004812">
    <property type="protein sequence ID" value="CAF1595172.1"/>
    <property type="molecule type" value="Genomic_DNA"/>
</dbReference>
<evidence type="ECO:0000313" key="6">
    <source>
        <dbReference type="EMBL" id="CAF3857680.1"/>
    </source>
</evidence>
<dbReference type="Proteomes" id="UP000663870">
    <property type="component" value="Unassembled WGS sequence"/>
</dbReference>
<reference evidence="2" key="1">
    <citation type="submission" date="2021-02" db="EMBL/GenBank/DDBJ databases">
        <authorList>
            <person name="Nowell W R."/>
        </authorList>
    </citation>
    <scope>NUCLEOTIDE SEQUENCE</scope>
</reference>
<evidence type="ECO:0000313" key="5">
    <source>
        <dbReference type="EMBL" id="CAF1595172.1"/>
    </source>
</evidence>
<evidence type="ECO:0000313" key="10">
    <source>
        <dbReference type="Proteomes" id="UP000663882"/>
    </source>
</evidence>
<evidence type="ECO:0000313" key="8">
    <source>
        <dbReference type="EMBL" id="CAF3945066.1"/>
    </source>
</evidence>
<evidence type="ECO:0000313" key="1">
    <source>
        <dbReference type="EMBL" id="CAF1337778.1"/>
    </source>
</evidence>
<gene>
    <name evidence="7" type="ORF">FNK824_LOCUS19779</name>
    <name evidence="8" type="ORF">JBS370_LOCUS23217</name>
    <name evidence="5" type="ORF">JXQ802_LOCUS47651</name>
    <name evidence="6" type="ORF">OTI717_LOCUS21521</name>
    <name evidence="1" type="ORF">PYM288_LOCUS31739</name>
    <name evidence="2" type="ORF">RFH988_LOCUS31689</name>
    <name evidence="4" type="ORF">SEV965_LOCUS32428</name>
    <name evidence="3" type="ORF">ZHD862_LOCUS31355</name>
</gene>
<dbReference type="EMBL" id="CAJOBE010003524">
    <property type="protein sequence ID" value="CAF3885664.1"/>
    <property type="molecule type" value="Genomic_DNA"/>
</dbReference>
<evidence type="ECO:0000313" key="7">
    <source>
        <dbReference type="EMBL" id="CAF3885664.1"/>
    </source>
</evidence>
<dbReference type="EMBL" id="CAJOBD010003388">
    <property type="protein sequence ID" value="CAF3945066.1"/>
    <property type="molecule type" value="Genomic_DNA"/>
</dbReference>
<dbReference type="Proteomes" id="UP000663889">
    <property type="component" value="Unassembled WGS sequence"/>
</dbReference>
<dbReference type="EMBL" id="CAJNOT010003138">
    <property type="protein sequence ID" value="CAF1366397.1"/>
    <property type="molecule type" value="Genomic_DNA"/>
</dbReference>
<comment type="caution">
    <text evidence="2">The sequence shown here is derived from an EMBL/GenBank/DDBJ whole genome shotgun (WGS) entry which is preliminary data.</text>
</comment>
<dbReference type="AlphaFoldDB" id="A0A815GJ64"/>
<evidence type="ECO:0000313" key="9">
    <source>
        <dbReference type="Proteomes" id="UP000663870"/>
    </source>
</evidence>
<sequence length="117" mass="13087">MMPLYELMISHGLIKLFQIWQISPNIFTQFFSEIDQLTSSPSISSIQAIEQDVLEFNPTSSLESPIPSVVQHSSILSPQDITSPTLTTIQISSNVHITERTIYQTESIVTPTIDHNA</sequence>
<organism evidence="2 10">
    <name type="scientific">Rotaria sordida</name>
    <dbReference type="NCBI Taxonomy" id="392033"/>
    <lineage>
        <taxon>Eukaryota</taxon>
        <taxon>Metazoa</taxon>
        <taxon>Spiralia</taxon>
        <taxon>Gnathifera</taxon>
        <taxon>Rotifera</taxon>
        <taxon>Eurotatoria</taxon>
        <taxon>Bdelloidea</taxon>
        <taxon>Philodinida</taxon>
        <taxon>Philodinidae</taxon>
        <taxon>Rotaria</taxon>
    </lineage>
</organism>
<evidence type="ECO:0000313" key="4">
    <source>
        <dbReference type="EMBL" id="CAF1424214.1"/>
    </source>
</evidence>
<protein>
    <submittedName>
        <fullName evidence="2">Uncharacterized protein</fullName>
    </submittedName>
</protein>
<proteinExistence type="predicted"/>
<dbReference type="EMBL" id="CAJNOH010003478">
    <property type="protein sequence ID" value="CAF1337778.1"/>
    <property type="molecule type" value="Genomic_DNA"/>
</dbReference>
<accession>A0A815GJ64</accession>